<dbReference type="PANTHER" id="PTHR38107">
    <property type="match status" value="1"/>
</dbReference>
<evidence type="ECO:0000256" key="7">
    <source>
        <dbReference type="RuleBase" id="RU003788"/>
    </source>
</evidence>
<keyword evidence="3 7" id="KW-0081">Bacteriolytic enzyme</keyword>
<keyword evidence="5" id="KW-1035">Host cytoplasm</keyword>
<dbReference type="InterPro" id="IPR023347">
    <property type="entry name" value="Lysozyme_dom_sf"/>
</dbReference>
<evidence type="ECO:0000256" key="3">
    <source>
        <dbReference type="ARBA" id="ARBA00022638"/>
    </source>
</evidence>
<dbReference type="SUPFAM" id="SSF53955">
    <property type="entry name" value="Lysozyme-like"/>
    <property type="match status" value="1"/>
</dbReference>
<dbReference type="Pfam" id="PF00959">
    <property type="entry name" value="Phage_lysozyme"/>
    <property type="match status" value="1"/>
</dbReference>
<reference evidence="8 9" key="1">
    <citation type="submission" date="2013-02" db="EMBL/GenBank/DDBJ databases">
        <title>The Genome Sequence of Acinetobacter bereziniae NIPH 3.</title>
        <authorList>
            <consortium name="The Broad Institute Genome Sequencing Platform"/>
            <consortium name="The Broad Institute Genome Sequencing Center for Infectious Disease"/>
            <person name="Cerqueira G."/>
            <person name="Feldgarden M."/>
            <person name="Courvalin P."/>
            <person name="Perichon B."/>
            <person name="Grillot-Courvalin C."/>
            <person name="Clermont D."/>
            <person name="Rocha E."/>
            <person name="Yoon E.-J."/>
            <person name="Nemec A."/>
            <person name="Walker B."/>
            <person name="Young S.K."/>
            <person name="Zeng Q."/>
            <person name="Gargeya S."/>
            <person name="Fitzgerald M."/>
            <person name="Haas B."/>
            <person name="Abouelleil A."/>
            <person name="Alvarado L."/>
            <person name="Arachchi H.M."/>
            <person name="Berlin A.M."/>
            <person name="Chapman S.B."/>
            <person name="Dewar J."/>
            <person name="Goldberg J."/>
            <person name="Griggs A."/>
            <person name="Gujja S."/>
            <person name="Hansen M."/>
            <person name="Howarth C."/>
            <person name="Imamovic A."/>
            <person name="Larimer J."/>
            <person name="McCowan C."/>
            <person name="Murphy C."/>
            <person name="Neiman D."/>
            <person name="Pearson M."/>
            <person name="Priest M."/>
            <person name="Roberts A."/>
            <person name="Saif S."/>
            <person name="Shea T."/>
            <person name="Sisk P."/>
            <person name="Sykes S."/>
            <person name="Wortman J."/>
            <person name="Nusbaum C."/>
            <person name="Birren B."/>
        </authorList>
    </citation>
    <scope>NUCLEOTIDE SEQUENCE [LARGE SCALE GENOMIC DNA]</scope>
    <source>
        <strain evidence="8 9">NIPH 3</strain>
    </source>
</reference>
<dbReference type="InterPro" id="IPR034690">
    <property type="entry name" value="Endolysin_T4_type"/>
</dbReference>
<evidence type="ECO:0000256" key="6">
    <source>
        <dbReference type="ARBA" id="ARBA00023295"/>
    </source>
</evidence>
<comment type="similarity">
    <text evidence="7">Belongs to the glycosyl hydrolase 24 family.</text>
</comment>
<dbReference type="InterPro" id="IPR002196">
    <property type="entry name" value="Glyco_hydro_24"/>
</dbReference>
<evidence type="ECO:0000256" key="2">
    <source>
        <dbReference type="ARBA" id="ARBA00022529"/>
    </source>
</evidence>
<keyword evidence="6 7" id="KW-0326">Glycosidase</keyword>
<dbReference type="GO" id="GO:0009253">
    <property type="term" value="P:peptidoglycan catabolic process"/>
    <property type="evidence" value="ECO:0007669"/>
    <property type="project" value="InterPro"/>
</dbReference>
<sequence>MKISDTGINLIRGFEDLRLKAYDDGVGVWTIGYGTTVINGVAVKKGDTCTAEQAKSYMAQDLKKFESAVNSSVKVSLNQNQFDALVSLTYNIGIGAFKGSTLLKLLNAKDYKRAAEQFPRWNRGGGRVLNGLIKRRKIEMELFLK</sequence>
<gene>
    <name evidence="8" type="ORF">F963_03189</name>
</gene>
<comment type="catalytic activity">
    <reaction evidence="1 7">
        <text>Hydrolysis of (1-&gt;4)-beta-linkages between N-acetylmuramic acid and N-acetyl-D-glucosamine residues in a peptidoglycan and between N-acetyl-D-glucosamine residues in chitodextrins.</text>
        <dbReference type="EC" id="3.2.1.17"/>
    </reaction>
</comment>
<dbReference type="EC" id="3.2.1.17" evidence="7"/>
<evidence type="ECO:0000313" key="9">
    <source>
        <dbReference type="Proteomes" id="UP000013270"/>
    </source>
</evidence>
<dbReference type="GO" id="GO:0003796">
    <property type="term" value="F:lysozyme activity"/>
    <property type="evidence" value="ECO:0007669"/>
    <property type="project" value="UniProtKB-EC"/>
</dbReference>
<name>N8X9K1_ACIBZ</name>
<dbReference type="PANTHER" id="PTHR38107:SF3">
    <property type="entry name" value="LYSOZYME RRRD-RELATED"/>
    <property type="match status" value="1"/>
</dbReference>
<keyword evidence="4 7" id="KW-0378">Hydrolase</keyword>
<dbReference type="HAMAP" id="MF_04110">
    <property type="entry name" value="ENDOLYSIN_T4"/>
    <property type="match status" value="1"/>
</dbReference>
<keyword evidence="2 7" id="KW-0929">Antimicrobial</keyword>
<evidence type="ECO:0000256" key="1">
    <source>
        <dbReference type="ARBA" id="ARBA00000632"/>
    </source>
</evidence>
<dbReference type="CDD" id="cd00737">
    <property type="entry name" value="lyz_endolysin_autolysin"/>
    <property type="match status" value="1"/>
</dbReference>
<dbReference type="RefSeq" id="WP_004831752.1">
    <property type="nucleotide sequence ID" value="NZ_KB849468.1"/>
</dbReference>
<dbReference type="InterPro" id="IPR051018">
    <property type="entry name" value="Bacteriophage_GH24"/>
</dbReference>
<evidence type="ECO:0000256" key="5">
    <source>
        <dbReference type="ARBA" id="ARBA00023200"/>
    </source>
</evidence>
<comment type="caution">
    <text evidence="8">The sequence shown here is derived from an EMBL/GenBank/DDBJ whole genome shotgun (WGS) entry which is preliminary data.</text>
</comment>
<dbReference type="HOGENOM" id="CLU_091641_3_3_6"/>
<dbReference type="GO" id="GO:0042742">
    <property type="term" value="P:defense response to bacterium"/>
    <property type="evidence" value="ECO:0007669"/>
    <property type="project" value="UniProtKB-KW"/>
</dbReference>
<protein>
    <recommendedName>
        <fullName evidence="7">Lysozyme</fullName>
        <ecNumber evidence="7">3.2.1.17</ecNumber>
    </recommendedName>
</protein>
<accession>N8X9K1</accession>
<evidence type="ECO:0000313" key="8">
    <source>
        <dbReference type="EMBL" id="ENV21057.1"/>
    </source>
</evidence>
<dbReference type="EMBL" id="APPK01000045">
    <property type="protein sequence ID" value="ENV21057.1"/>
    <property type="molecule type" value="Genomic_DNA"/>
</dbReference>
<dbReference type="InterPro" id="IPR023346">
    <property type="entry name" value="Lysozyme-like_dom_sf"/>
</dbReference>
<organism evidence="8 9">
    <name type="scientific">Acinetobacter bereziniae NIPH 3</name>
    <dbReference type="NCBI Taxonomy" id="1217651"/>
    <lineage>
        <taxon>Bacteria</taxon>
        <taxon>Pseudomonadati</taxon>
        <taxon>Pseudomonadota</taxon>
        <taxon>Gammaproteobacteria</taxon>
        <taxon>Moraxellales</taxon>
        <taxon>Moraxellaceae</taxon>
        <taxon>Acinetobacter</taxon>
    </lineage>
</organism>
<dbReference type="PATRIC" id="fig|1217651.3.peg.3147"/>
<dbReference type="Proteomes" id="UP000013270">
    <property type="component" value="Unassembled WGS sequence"/>
</dbReference>
<dbReference type="InterPro" id="IPR033907">
    <property type="entry name" value="Endolysin_autolysin"/>
</dbReference>
<proteinExistence type="inferred from homology"/>
<dbReference type="GO" id="GO:0031640">
    <property type="term" value="P:killing of cells of another organism"/>
    <property type="evidence" value="ECO:0007669"/>
    <property type="project" value="UniProtKB-KW"/>
</dbReference>
<dbReference type="Gene3D" id="1.10.530.40">
    <property type="match status" value="1"/>
</dbReference>
<dbReference type="GO" id="GO:0016998">
    <property type="term" value="P:cell wall macromolecule catabolic process"/>
    <property type="evidence" value="ECO:0007669"/>
    <property type="project" value="InterPro"/>
</dbReference>
<dbReference type="AlphaFoldDB" id="N8X9K1"/>
<evidence type="ECO:0000256" key="4">
    <source>
        <dbReference type="ARBA" id="ARBA00022801"/>
    </source>
</evidence>